<keyword evidence="2" id="KW-1185">Reference proteome</keyword>
<reference evidence="1 2" key="1">
    <citation type="journal article" date="2019" name="Emerg. Microbes Infect.">
        <title>Comprehensive subspecies identification of 175 nontuberculous mycobacteria species based on 7547 genomic profiles.</title>
        <authorList>
            <person name="Matsumoto Y."/>
            <person name="Kinjo T."/>
            <person name="Motooka D."/>
            <person name="Nabeya D."/>
            <person name="Jung N."/>
            <person name="Uechi K."/>
            <person name="Horii T."/>
            <person name="Iida T."/>
            <person name="Fujita J."/>
            <person name="Nakamura S."/>
        </authorList>
    </citation>
    <scope>NUCLEOTIDE SEQUENCE [LARGE SCALE GENOMIC DNA]</scope>
    <source>
        <strain evidence="1 2">JCM 13573</strain>
    </source>
</reference>
<dbReference type="EMBL" id="BLKU01000005">
    <property type="protein sequence ID" value="GFG67746.1"/>
    <property type="molecule type" value="Genomic_DNA"/>
</dbReference>
<evidence type="ECO:0000313" key="1">
    <source>
        <dbReference type="EMBL" id="GFG67746.1"/>
    </source>
</evidence>
<comment type="caution">
    <text evidence="1">The sequence shown here is derived from an EMBL/GenBank/DDBJ whole genome shotgun (WGS) entry which is preliminary data.</text>
</comment>
<dbReference type="Proteomes" id="UP000465306">
    <property type="component" value="Unassembled WGS sequence"/>
</dbReference>
<evidence type="ECO:0000313" key="2">
    <source>
        <dbReference type="Proteomes" id="UP000465306"/>
    </source>
</evidence>
<proteinExistence type="predicted"/>
<gene>
    <name evidence="1" type="ORF">MKUB_52360</name>
</gene>
<name>A0ABQ1BVQ5_9MYCO</name>
<organism evidence="1 2">
    <name type="scientific">Mycobacterium kubicae</name>
    <dbReference type="NCBI Taxonomy" id="120959"/>
    <lineage>
        <taxon>Bacteria</taxon>
        <taxon>Bacillati</taxon>
        <taxon>Actinomycetota</taxon>
        <taxon>Actinomycetes</taxon>
        <taxon>Mycobacteriales</taxon>
        <taxon>Mycobacteriaceae</taxon>
        <taxon>Mycobacterium</taxon>
        <taxon>Mycobacterium simiae complex</taxon>
    </lineage>
</organism>
<evidence type="ECO:0008006" key="3">
    <source>
        <dbReference type="Google" id="ProtNLM"/>
    </source>
</evidence>
<accession>A0ABQ1BVQ5</accession>
<protein>
    <recommendedName>
        <fullName evidence="3">Dinitrogenase iron-molybdenum cofactor biosynthesis domain-containing protein</fullName>
    </recommendedName>
</protein>
<sequence length="61" mass="6606">MTAICRITLVGNSGDSITSHFGNEADTFLVQIQIPIEGLAGRRCQAPQHDVIAPFPGRVER</sequence>